<sequence length="316" mass="36307">MIKSVSKYILVYISVSVPVSEFTSNCSSFKHPALLSVCRVARERGLKKYQVLTVQNSWKRDKKMYDERNEEVERLGHGLTNPFIGPEAATTNFKCYINYDWDTVFINTTHSRIYDDALPDGAETWREDVGYQFLKDLYFSPAGDQIQSLAIDYSVAAKWLDTGRNNWKYCQVLAAMPQLSKLAVAWTDYQGLEGILEKECCDVEIVSVEPGRKLTNEERYCPKFPCGDYHRHVKKFKAMGSLAPNFEETSPGEQFASGKTSTTWKKNIMAAIRERRPRNPADHAPDSFHFIEGGKSRYRDLDDLELSQVHIEREKK</sequence>
<organism evidence="1 2">
    <name type="scientific">Sclerotinia borealis (strain F-4128)</name>
    <dbReference type="NCBI Taxonomy" id="1432307"/>
    <lineage>
        <taxon>Eukaryota</taxon>
        <taxon>Fungi</taxon>
        <taxon>Dikarya</taxon>
        <taxon>Ascomycota</taxon>
        <taxon>Pezizomycotina</taxon>
        <taxon>Leotiomycetes</taxon>
        <taxon>Helotiales</taxon>
        <taxon>Sclerotiniaceae</taxon>
        <taxon>Sclerotinia</taxon>
    </lineage>
</organism>
<reference evidence="1 2" key="1">
    <citation type="journal article" date="2014" name="Genome Announc.">
        <title>Draft genome sequence of Sclerotinia borealis, a psychrophilic plant pathogenic fungus.</title>
        <authorList>
            <person name="Mardanov A.V."/>
            <person name="Beletsky A.V."/>
            <person name="Kadnikov V.V."/>
            <person name="Ignatov A.N."/>
            <person name="Ravin N.V."/>
        </authorList>
    </citation>
    <scope>NUCLEOTIDE SEQUENCE [LARGE SCALE GENOMIC DNA]</scope>
    <source>
        <strain evidence="2">F-4157</strain>
    </source>
</reference>
<evidence type="ECO:0000313" key="1">
    <source>
        <dbReference type="EMBL" id="ESZ91983.1"/>
    </source>
</evidence>
<dbReference type="OrthoDB" id="3480289at2759"/>
<protein>
    <submittedName>
        <fullName evidence="1">Uncharacterized protein</fullName>
    </submittedName>
</protein>
<dbReference type="EMBL" id="AYSA01000441">
    <property type="protein sequence ID" value="ESZ91983.1"/>
    <property type="molecule type" value="Genomic_DNA"/>
</dbReference>
<accession>W9C864</accession>
<name>W9C864_SCLBF</name>
<dbReference type="AlphaFoldDB" id="W9C864"/>
<dbReference type="HOGENOM" id="CLU_880438_0_0_1"/>
<proteinExistence type="predicted"/>
<comment type="caution">
    <text evidence="1">The sequence shown here is derived from an EMBL/GenBank/DDBJ whole genome shotgun (WGS) entry which is preliminary data.</text>
</comment>
<gene>
    <name evidence="1" type="ORF">SBOR_7640</name>
</gene>
<dbReference type="Proteomes" id="UP000019487">
    <property type="component" value="Unassembled WGS sequence"/>
</dbReference>
<keyword evidence="2" id="KW-1185">Reference proteome</keyword>
<evidence type="ECO:0000313" key="2">
    <source>
        <dbReference type="Proteomes" id="UP000019487"/>
    </source>
</evidence>